<keyword evidence="3" id="KW-1185">Reference proteome</keyword>
<accession>A0A2Y9SIY7</accession>
<organism evidence="3 4">
    <name type="scientific">Physeter macrocephalus</name>
    <name type="common">Sperm whale</name>
    <name type="synonym">Physeter catodon</name>
    <dbReference type="NCBI Taxonomy" id="9755"/>
    <lineage>
        <taxon>Eukaryota</taxon>
        <taxon>Metazoa</taxon>
        <taxon>Chordata</taxon>
        <taxon>Craniata</taxon>
        <taxon>Vertebrata</taxon>
        <taxon>Euteleostomi</taxon>
        <taxon>Mammalia</taxon>
        <taxon>Eutheria</taxon>
        <taxon>Laurasiatheria</taxon>
        <taxon>Artiodactyla</taxon>
        <taxon>Whippomorpha</taxon>
        <taxon>Cetacea</taxon>
        <taxon>Odontoceti</taxon>
        <taxon>Physeteridae</taxon>
        <taxon>Physeter</taxon>
    </lineage>
</organism>
<feature type="compositionally biased region" description="Polar residues" evidence="2">
    <location>
        <begin position="547"/>
        <end position="561"/>
    </location>
</feature>
<dbReference type="FunCoup" id="A0A2Y9SIY7">
    <property type="interactions" value="1608"/>
</dbReference>
<dbReference type="AlphaFoldDB" id="A0A2Y9SIY7"/>
<dbReference type="OrthoDB" id="5972940at2759"/>
<dbReference type="RefSeq" id="XP_023976270.2">
    <property type="nucleotide sequence ID" value="XM_024120502.3"/>
</dbReference>
<evidence type="ECO:0000313" key="3">
    <source>
        <dbReference type="Proteomes" id="UP000248484"/>
    </source>
</evidence>
<feature type="coiled-coil region" evidence="1">
    <location>
        <begin position="447"/>
        <end position="488"/>
    </location>
</feature>
<feature type="compositionally biased region" description="Polar residues" evidence="2">
    <location>
        <begin position="297"/>
        <end position="320"/>
    </location>
</feature>
<dbReference type="InParanoid" id="A0A2Y9SIY7"/>
<feature type="region of interest" description="Disordered" evidence="2">
    <location>
        <begin position="295"/>
        <end position="320"/>
    </location>
</feature>
<evidence type="ECO:0000313" key="4">
    <source>
        <dbReference type="RefSeq" id="XP_023976270.2"/>
    </source>
</evidence>
<dbReference type="PANTHER" id="PTHR28375">
    <property type="entry name" value="PROTEIN HINDERIN"/>
    <property type="match status" value="1"/>
</dbReference>
<dbReference type="PANTHER" id="PTHR28375:SF1">
    <property type="entry name" value="PROTEIN HINDERIN"/>
    <property type="match status" value="1"/>
</dbReference>
<reference evidence="4" key="1">
    <citation type="submission" date="2025-08" db="UniProtKB">
        <authorList>
            <consortium name="RefSeq"/>
        </authorList>
    </citation>
    <scope>IDENTIFICATION</scope>
    <source>
        <tissue evidence="4">Muscle</tissue>
    </source>
</reference>
<feature type="region of interest" description="Disordered" evidence="2">
    <location>
        <begin position="1"/>
        <end position="76"/>
    </location>
</feature>
<gene>
    <name evidence="4" type="primary">KIAA1328</name>
</gene>
<dbReference type="CTD" id="57536"/>
<proteinExistence type="predicted"/>
<dbReference type="InterPro" id="IPR032736">
    <property type="entry name" value="Hinderin"/>
</dbReference>
<keyword evidence="1" id="KW-0175">Coiled coil</keyword>
<evidence type="ECO:0000256" key="2">
    <source>
        <dbReference type="SAM" id="MobiDB-lite"/>
    </source>
</evidence>
<feature type="coiled-coil region" evidence="1">
    <location>
        <begin position="176"/>
        <end position="235"/>
    </location>
</feature>
<evidence type="ECO:0000256" key="1">
    <source>
        <dbReference type="SAM" id="Coils"/>
    </source>
</evidence>
<dbReference type="Proteomes" id="UP000248484">
    <property type="component" value="Chromosome 19"/>
</dbReference>
<name>A0A2Y9SIY7_PHYMC</name>
<dbReference type="KEGG" id="pcad:102994534"/>
<dbReference type="GeneID" id="102994534"/>
<sequence>MGGPGCSGSSSSAGRSFPRPRWGLHATSPGHSDFTARTLPPRRGRLRKRGRASAQCGQSGPVLEAGVGRPQRDAPSGGCFKMADVAGPSRPGAAAFWSRDFSDEEQSVVYVPGISTEGNIRSRHKMVNPKADVKLKTSRVTATSVSMESLKGAGDSVDEQNFCRGGIKSASLKDLCLEDKRRIANLIKELARVSEEKEVTEERLKAEQESFEKKIRQLEEQNELIIKEREALQLQYKECQELLSLYQKYLSEQQEKLTVSLSELGAAKIQEQQVSSRKSTLWSSSVELDGSYLSEAKPQTHTQTKQRPKSANQDSASESLAEFRNNSLKPAALHYPKEDVDKVPSETRTCNYGSPGKKLVDAVPTENVPPEELKMKECQHLKATPSSQCCGHRLSENADHVRESHPTNMVPQYSKTHLESCRYCGLSWASLMRGQGALQPSETDIKKQLSEDRRQQLMLQKMELEIEKERLQHLLAQQETKLLLKQQQLHQSRLDYNWLRTQAVFKSRELVANKDITKPQELSLDMNESGSGPSLLKSKCDGWTLGTSSSSKKYQDSTNNGENRREKKTVGFQSHMEVDAQWTGQKKDAYQPQRGTMAEVRKDASTSPMTTGSQKELVITTTASLQHDTPRYETSLLDLVQSLSPKTASKPRPHRSREAGSWHHSTCLLSPLKSTWNKTRAGRTPEDLEEDQILEDIFFI</sequence>
<protein>
    <submittedName>
        <fullName evidence="4">Protein hinderin isoform X1</fullName>
    </submittedName>
</protein>
<feature type="region of interest" description="Disordered" evidence="2">
    <location>
        <begin position="547"/>
        <end position="573"/>
    </location>
</feature>
<dbReference type="Pfam" id="PF15369">
    <property type="entry name" value="KIAA1328"/>
    <property type="match status" value="1"/>
</dbReference>
<feature type="compositionally biased region" description="Basic residues" evidence="2">
    <location>
        <begin position="40"/>
        <end position="51"/>
    </location>
</feature>
<feature type="region of interest" description="Disordered" evidence="2">
    <location>
        <begin position="644"/>
        <end position="664"/>
    </location>
</feature>
<feature type="compositionally biased region" description="Low complexity" evidence="2">
    <location>
        <begin position="7"/>
        <end position="21"/>
    </location>
</feature>